<gene>
    <name evidence="5" type="ORF">OIU79_018861</name>
</gene>
<keyword evidence="3" id="KW-0653">Protein transport</keyword>
<reference evidence="5" key="2">
    <citation type="journal article" date="2023" name="Int. J. Mol. Sci.">
        <title>De Novo Assembly and Annotation of 11 Diverse Shrub Willow (Salix) Genomes Reveals Novel Gene Organization in Sex-Linked Regions.</title>
        <authorList>
            <person name="Hyden B."/>
            <person name="Feng K."/>
            <person name="Yates T.B."/>
            <person name="Jawdy S."/>
            <person name="Cereghino C."/>
            <person name="Smart L.B."/>
            <person name="Muchero W."/>
        </authorList>
    </citation>
    <scope>NUCLEOTIDE SEQUENCE</scope>
    <source>
        <tissue evidence="5">Shoot tip</tissue>
    </source>
</reference>
<dbReference type="GO" id="GO:0015031">
    <property type="term" value="P:protein transport"/>
    <property type="evidence" value="ECO:0007669"/>
    <property type="project" value="UniProtKB-KW"/>
</dbReference>
<organism evidence="5 6">
    <name type="scientific">Salix purpurea</name>
    <name type="common">Purple osier willow</name>
    <dbReference type="NCBI Taxonomy" id="77065"/>
    <lineage>
        <taxon>Eukaryota</taxon>
        <taxon>Viridiplantae</taxon>
        <taxon>Streptophyta</taxon>
        <taxon>Embryophyta</taxon>
        <taxon>Tracheophyta</taxon>
        <taxon>Spermatophyta</taxon>
        <taxon>Magnoliopsida</taxon>
        <taxon>eudicotyledons</taxon>
        <taxon>Gunneridae</taxon>
        <taxon>Pentapetalae</taxon>
        <taxon>rosids</taxon>
        <taxon>fabids</taxon>
        <taxon>Malpighiales</taxon>
        <taxon>Salicaceae</taxon>
        <taxon>Saliceae</taxon>
        <taxon>Salix</taxon>
    </lineage>
</organism>
<accession>A0A9Q0SJC6</accession>
<comment type="similarity">
    <text evidence="1 3">Belongs to the EXO70 family.</text>
</comment>
<dbReference type="Proteomes" id="UP001151532">
    <property type="component" value="Chromosome 14"/>
</dbReference>
<proteinExistence type="inferred from homology"/>
<evidence type="ECO:0000256" key="2">
    <source>
        <dbReference type="ARBA" id="ARBA00022448"/>
    </source>
</evidence>
<dbReference type="GO" id="GO:0005546">
    <property type="term" value="F:phosphatidylinositol-4,5-bisphosphate binding"/>
    <property type="evidence" value="ECO:0007669"/>
    <property type="project" value="InterPro"/>
</dbReference>
<evidence type="ECO:0000313" key="5">
    <source>
        <dbReference type="EMBL" id="KAJ6678980.1"/>
    </source>
</evidence>
<protein>
    <recommendedName>
        <fullName evidence="3">Exocyst subunit Exo70 family protein</fullName>
    </recommendedName>
</protein>
<dbReference type="PANTHER" id="PTHR12542:SF90">
    <property type="entry name" value="EXOCYST COMPLEX COMPONENT EXO70I"/>
    <property type="match status" value="1"/>
</dbReference>
<dbReference type="AlphaFoldDB" id="A0A9Q0SJC6"/>
<comment type="caution">
    <text evidence="5">The sequence shown here is derived from an EMBL/GenBank/DDBJ whole genome shotgun (WGS) entry which is preliminary data.</text>
</comment>
<dbReference type="GO" id="GO:0006887">
    <property type="term" value="P:exocytosis"/>
    <property type="evidence" value="ECO:0007669"/>
    <property type="project" value="UniProtKB-KW"/>
</dbReference>
<keyword evidence="6" id="KW-1185">Reference proteome</keyword>
<dbReference type="InterPro" id="IPR016159">
    <property type="entry name" value="Cullin_repeat-like_dom_sf"/>
</dbReference>
<dbReference type="SUPFAM" id="SSF74788">
    <property type="entry name" value="Cullin repeat-like"/>
    <property type="match status" value="1"/>
</dbReference>
<dbReference type="EMBL" id="JAPFFK010000020">
    <property type="protein sequence ID" value="KAJ6678980.1"/>
    <property type="molecule type" value="Genomic_DNA"/>
</dbReference>
<dbReference type="PANTHER" id="PTHR12542">
    <property type="entry name" value="EXOCYST COMPLEX PROTEIN EXO70"/>
    <property type="match status" value="1"/>
</dbReference>
<evidence type="ECO:0000313" key="6">
    <source>
        <dbReference type="Proteomes" id="UP001151532"/>
    </source>
</evidence>
<dbReference type="InterPro" id="IPR004140">
    <property type="entry name" value="Exo70"/>
</dbReference>
<dbReference type="InterPro" id="IPR046364">
    <property type="entry name" value="Exo70_C"/>
</dbReference>
<comment type="function">
    <text evidence="3">Component of the exocyst complex.</text>
</comment>
<dbReference type="Gene3D" id="1.20.1280.170">
    <property type="entry name" value="Exocyst complex component Exo70"/>
    <property type="match status" value="1"/>
</dbReference>
<evidence type="ECO:0000256" key="1">
    <source>
        <dbReference type="ARBA" id="ARBA00006756"/>
    </source>
</evidence>
<name>A0A9Q0SJC6_SALPP</name>
<dbReference type="Pfam" id="PF03081">
    <property type="entry name" value="Exo70_C"/>
    <property type="match status" value="1"/>
</dbReference>
<feature type="domain" description="Exocyst complex subunit Exo70 C-terminal" evidence="4">
    <location>
        <begin position="20"/>
        <end position="136"/>
    </location>
</feature>
<keyword evidence="3" id="KW-0268">Exocytosis</keyword>
<keyword evidence="2 3" id="KW-0813">Transport</keyword>
<evidence type="ECO:0000256" key="3">
    <source>
        <dbReference type="RuleBase" id="RU365026"/>
    </source>
</evidence>
<sequence>MALKQVWLDGLPADLLMKNSELKNTLSGEAGADICTRFRELKKHLVHSSSKVFWEFGLQIEGNSDGFPPPQDGSVPKLVRYAINYLKYLATETYSAPMAKVLLTEQIWKAGILSKPEPEENLLRDAITNIMEALQKECRIEKHFVTRTESCPEYLP</sequence>
<reference evidence="5" key="1">
    <citation type="submission" date="2022-11" db="EMBL/GenBank/DDBJ databases">
        <authorList>
            <person name="Hyden B.L."/>
            <person name="Feng K."/>
            <person name="Yates T."/>
            <person name="Jawdy S."/>
            <person name="Smart L.B."/>
            <person name="Muchero W."/>
        </authorList>
    </citation>
    <scope>NUCLEOTIDE SEQUENCE</scope>
    <source>
        <tissue evidence="5">Shoot tip</tissue>
    </source>
</reference>
<evidence type="ECO:0000259" key="4">
    <source>
        <dbReference type="Pfam" id="PF03081"/>
    </source>
</evidence>
<dbReference type="OrthoDB" id="1922221at2759"/>
<dbReference type="GO" id="GO:0000145">
    <property type="term" value="C:exocyst"/>
    <property type="evidence" value="ECO:0007669"/>
    <property type="project" value="InterPro"/>
</dbReference>